<accession>A0A1F5YTV8</accession>
<dbReference type="InterPro" id="IPR036637">
    <property type="entry name" value="Phosphohistidine_dom_sf"/>
</dbReference>
<name>A0A1F5YTV8_9BACT</name>
<feature type="domain" description="PEP-utilising enzyme mobile" evidence="1">
    <location>
        <begin position="488"/>
        <end position="556"/>
    </location>
</feature>
<dbReference type="InterPro" id="IPR008279">
    <property type="entry name" value="PEP-util_enz_mobile_dom"/>
</dbReference>
<evidence type="ECO:0000259" key="1">
    <source>
        <dbReference type="Pfam" id="PF00391"/>
    </source>
</evidence>
<dbReference type="GO" id="GO:0016772">
    <property type="term" value="F:transferase activity, transferring phosphorus-containing groups"/>
    <property type="evidence" value="ECO:0007669"/>
    <property type="project" value="InterPro"/>
</dbReference>
<dbReference type="EMBL" id="MFJA01000022">
    <property type="protein sequence ID" value="OGG03534.1"/>
    <property type="molecule type" value="Genomic_DNA"/>
</dbReference>
<evidence type="ECO:0000313" key="3">
    <source>
        <dbReference type="Proteomes" id="UP000176665"/>
    </source>
</evidence>
<proteinExistence type="predicted"/>
<dbReference type="STRING" id="1798371.A2W14_03035"/>
<reference evidence="2 3" key="1">
    <citation type="journal article" date="2016" name="Nat. Commun.">
        <title>Thousands of microbial genomes shed light on interconnected biogeochemical processes in an aquifer system.</title>
        <authorList>
            <person name="Anantharaman K."/>
            <person name="Brown C.T."/>
            <person name="Hug L.A."/>
            <person name="Sharon I."/>
            <person name="Castelle C.J."/>
            <person name="Probst A.J."/>
            <person name="Thomas B.C."/>
            <person name="Singh A."/>
            <person name="Wilkins M.J."/>
            <person name="Karaoz U."/>
            <person name="Brodie E.L."/>
            <person name="Williams K.H."/>
            <person name="Hubbard S.S."/>
            <person name="Banfield J.F."/>
        </authorList>
    </citation>
    <scope>NUCLEOTIDE SEQUENCE [LARGE SCALE GENOMIC DNA]</scope>
</reference>
<dbReference type="PANTHER" id="PTHR43615">
    <property type="entry name" value="PHOSPHOENOLPYRUVATE SYNTHASE-RELATED"/>
    <property type="match status" value="1"/>
</dbReference>
<sequence length="562" mass="66315">MKMNSTKVNWDSTNIGENYPGVTLPLTFSFIKDAYANVYENYVKLIGVRKELIENNRNIMRNMLGYVKGHVFYNIDNWYKFLTFMPGYNYNKKFFEAMLDPAEKKKQEDDTLQINLNRIDSLKILIKFVYLLFSFGSLHNKFEKEFRKLFQKYTNYTLSNLDNFTLTAFFEYLQDNFFSIWSITIVNDFRVMIYFGLLNKFTERFKEEKEDILRDIYSAKKQPESITLINRIIDLAYKIKKEERLIHLFKKDEQEILKLLNDSGYGTIKKYIEIYLKEFGERSSNELKLEEPKFKEKPELFISLIKNYVFKSSGELRSLKKINTNKASWYRPKTGSLINKYILKILKNITIEGIYQREYYRIKRGKAFNIAREIFLEMGKRMVYTNDLNDMNDVFYLYKHELIDYFNYHALKNDFRSVIKYRKSLIDRYKSESVPRRITTEGLPGREKVIDKRYKTTQILEGQGTSKGKVKGKTIVMETLNFNNNYTDKILITRATDPGWTVIFPLLKGVITEQGGLLSHASIIARELGIPCIVKVPDATKLIKSGQQIEMDGVKGNVRITN</sequence>
<dbReference type="Gene3D" id="3.50.30.10">
    <property type="entry name" value="Phosphohistidine domain"/>
    <property type="match status" value="1"/>
</dbReference>
<evidence type="ECO:0000313" key="2">
    <source>
        <dbReference type="EMBL" id="OGG03534.1"/>
    </source>
</evidence>
<dbReference type="Proteomes" id="UP000176665">
    <property type="component" value="Unassembled WGS sequence"/>
</dbReference>
<dbReference type="PANTHER" id="PTHR43615:SF1">
    <property type="entry name" value="PPDK_N DOMAIN-CONTAINING PROTEIN"/>
    <property type="match status" value="1"/>
</dbReference>
<gene>
    <name evidence="2" type="ORF">A2W14_03035</name>
</gene>
<protein>
    <recommendedName>
        <fullName evidence="1">PEP-utilising enzyme mobile domain-containing protein</fullName>
    </recommendedName>
</protein>
<dbReference type="SUPFAM" id="SSF52009">
    <property type="entry name" value="Phosphohistidine domain"/>
    <property type="match status" value="1"/>
</dbReference>
<organism evidence="2 3">
    <name type="scientific">Candidatus Gottesmanbacteria bacterium RBG_16_37_8</name>
    <dbReference type="NCBI Taxonomy" id="1798371"/>
    <lineage>
        <taxon>Bacteria</taxon>
        <taxon>Candidatus Gottesmaniibacteriota</taxon>
    </lineage>
</organism>
<dbReference type="InterPro" id="IPR051549">
    <property type="entry name" value="PEP_Utilizing_Enz"/>
</dbReference>
<dbReference type="AlphaFoldDB" id="A0A1F5YTV8"/>
<dbReference type="Pfam" id="PF00391">
    <property type="entry name" value="PEP-utilizers"/>
    <property type="match status" value="1"/>
</dbReference>
<comment type="caution">
    <text evidence="2">The sequence shown here is derived from an EMBL/GenBank/DDBJ whole genome shotgun (WGS) entry which is preliminary data.</text>
</comment>